<keyword evidence="9" id="KW-0460">Magnesium</keyword>
<evidence type="ECO:0000256" key="2">
    <source>
        <dbReference type="ARBA" id="ARBA00005135"/>
    </source>
</evidence>
<keyword evidence="10" id="KW-0718">Serine biosynthesis</keyword>
<evidence type="ECO:0000256" key="14">
    <source>
        <dbReference type="PIRSR" id="PIRSR604469-1"/>
    </source>
</evidence>
<dbReference type="KEGG" id="mno:Mnod_6707"/>
<evidence type="ECO:0000313" key="15">
    <source>
        <dbReference type="EMBL" id="ACL61468.1"/>
    </source>
</evidence>
<protein>
    <recommendedName>
        <fullName evidence="5">Phosphoserine phosphatase</fullName>
        <ecNumber evidence="4">3.1.3.3</ecNumber>
    </recommendedName>
    <alternativeName>
        <fullName evidence="11">O-phosphoserine phosphohydrolase</fullName>
    </alternativeName>
</protein>
<evidence type="ECO:0000256" key="8">
    <source>
        <dbReference type="ARBA" id="ARBA00022801"/>
    </source>
</evidence>
<keyword evidence="6" id="KW-0028">Amino-acid biosynthesis</keyword>
<sequence>MTLVAILIANPARPAITDAVLAETRRVLATEHQPRILHGEVAAEVLVPGTPASGPALAARLRTALRGEPIDVAVLPADAHRRKRLFLADMDSTMIGQECIDELADRVGLKEHVATITERAMRGEIAFEPALRERVALLRGLAVEAIAEVIAARITPTPGGRTLVRTMRAHGAYTVLVSGGFTLFTGPVAARLGFDEHRANRLVITEGRLVGTVEEPVVGRDAKRAALVELRSRLGLSAAETLAVGDGANDLAMLGEAGLGVAFRAKPAVAEAAHARVEHGDLTALLYLQGFSAAEFVD</sequence>
<evidence type="ECO:0000256" key="13">
    <source>
        <dbReference type="ARBA" id="ARBA00048523"/>
    </source>
</evidence>
<evidence type="ECO:0000256" key="6">
    <source>
        <dbReference type="ARBA" id="ARBA00022605"/>
    </source>
</evidence>
<dbReference type="InterPro" id="IPR036412">
    <property type="entry name" value="HAD-like_sf"/>
</dbReference>
<comment type="pathway">
    <text evidence="2">Amino-acid biosynthesis; L-serine biosynthesis; L-serine from 3-phospho-D-glycerate: step 3/3.</text>
</comment>
<accession>B8IEX5</accession>
<dbReference type="OrthoDB" id="9792539at2"/>
<evidence type="ECO:0000256" key="4">
    <source>
        <dbReference type="ARBA" id="ARBA00012640"/>
    </source>
</evidence>
<comment type="similarity">
    <text evidence="3">Belongs to the HAD-like hydrolase superfamily. SerB family.</text>
</comment>
<dbReference type="PANTHER" id="PTHR43344">
    <property type="entry name" value="PHOSPHOSERINE PHOSPHATASE"/>
    <property type="match status" value="1"/>
</dbReference>
<feature type="active site" description="Proton donor" evidence="14">
    <location>
        <position position="91"/>
    </location>
</feature>
<dbReference type="GO" id="GO:0036424">
    <property type="term" value="F:L-phosphoserine phosphatase activity"/>
    <property type="evidence" value="ECO:0007669"/>
    <property type="project" value="InterPro"/>
</dbReference>
<dbReference type="GO" id="GO:0006564">
    <property type="term" value="P:L-serine biosynthetic process"/>
    <property type="evidence" value="ECO:0007669"/>
    <property type="project" value="UniProtKB-KW"/>
</dbReference>
<dbReference type="eggNOG" id="COG0560">
    <property type="taxonomic scope" value="Bacteria"/>
</dbReference>
<dbReference type="SFLD" id="SFLDG01136">
    <property type="entry name" value="C1.6:_Phosphoserine_Phosphatas"/>
    <property type="match status" value="1"/>
</dbReference>
<evidence type="ECO:0000256" key="12">
    <source>
        <dbReference type="ARBA" id="ARBA00048138"/>
    </source>
</evidence>
<dbReference type="AlphaFoldDB" id="B8IEX5"/>
<reference evidence="15 16" key="1">
    <citation type="submission" date="2009-01" db="EMBL/GenBank/DDBJ databases">
        <title>Complete sequence of chromosome of Methylobacterium nodulans ORS 2060.</title>
        <authorList>
            <consortium name="US DOE Joint Genome Institute"/>
            <person name="Lucas S."/>
            <person name="Copeland A."/>
            <person name="Lapidus A."/>
            <person name="Glavina del Rio T."/>
            <person name="Dalin E."/>
            <person name="Tice H."/>
            <person name="Bruce D."/>
            <person name="Goodwin L."/>
            <person name="Pitluck S."/>
            <person name="Sims D."/>
            <person name="Brettin T."/>
            <person name="Detter J.C."/>
            <person name="Han C."/>
            <person name="Larimer F."/>
            <person name="Land M."/>
            <person name="Hauser L."/>
            <person name="Kyrpides N."/>
            <person name="Ivanova N."/>
            <person name="Marx C.J."/>
            <person name="Richardson P."/>
        </authorList>
    </citation>
    <scope>NUCLEOTIDE SEQUENCE [LARGE SCALE GENOMIC DNA]</scope>
    <source>
        <strain evidence="16">LMG 21967 / CNCM I-2342 / ORS 2060</strain>
    </source>
</reference>
<keyword evidence="16" id="KW-1185">Reference proteome</keyword>
<dbReference type="PANTHER" id="PTHR43344:SF2">
    <property type="entry name" value="PHOSPHOSERINE PHOSPHATASE"/>
    <property type="match status" value="1"/>
</dbReference>
<dbReference type="EC" id="3.1.3.3" evidence="4"/>
<organism evidence="15 16">
    <name type="scientific">Methylobacterium nodulans (strain LMG 21967 / CNCM I-2342 / ORS 2060)</name>
    <dbReference type="NCBI Taxonomy" id="460265"/>
    <lineage>
        <taxon>Bacteria</taxon>
        <taxon>Pseudomonadati</taxon>
        <taxon>Pseudomonadota</taxon>
        <taxon>Alphaproteobacteria</taxon>
        <taxon>Hyphomicrobiales</taxon>
        <taxon>Methylobacteriaceae</taxon>
        <taxon>Methylobacterium</taxon>
    </lineage>
</organism>
<evidence type="ECO:0000313" key="16">
    <source>
        <dbReference type="Proteomes" id="UP000008207"/>
    </source>
</evidence>
<dbReference type="SFLD" id="SFLDG01137">
    <property type="entry name" value="C1.6.1:_Phosphoserine_Phosphat"/>
    <property type="match status" value="1"/>
</dbReference>
<evidence type="ECO:0000256" key="11">
    <source>
        <dbReference type="ARBA" id="ARBA00031693"/>
    </source>
</evidence>
<comment type="catalytic activity">
    <reaction evidence="13">
        <text>O-phospho-D-serine + H2O = D-serine + phosphate</text>
        <dbReference type="Rhea" id="RHEA:24873"/>
        <dbReference type="ChEBI" id="CHEBI:15377"/>
        <dbReference type="ChEBI" id="CHEBI:35247"/>
        <dbReference type="ChEBI" id="CHEBI:43474"/>
        <dbReference type="ChEBI" id="CHEBI:58680"/>
        <dbReference type="EC" id="3.1.3.3"/>
    </reaction>
</comment>
<dbReference type="STRING" id="460265.Mnod_6707"/>
<dbReference type="NCBIfam" id="TIGR00338">
    <property type="entry name" value="serB"/>
    <property type="match status" value="1"/>
</dbReference>
<dbReference type="CDD" id="cd07500">
    <property type="entry name" value="HAD_PSP"/>
    <property type="match status" value="1"/>
</dbReference>
<dbReference type="SUPFAM" id="SSF56784">
    <property type="entry name" value="HAD-like"/>
    <property type="match status" value="1"/>
</dbReference>
<keyword evidence="8 15" id="KW-0378">Hydrolase</keyword>
<dbReference type="Proteomes" id="UP000008207">
    <property type="component" value="Chromosome"/>
</dbReference>
<dbReference type="NCBIfam" id="TIGR01488">
    <property type="entry name" value="HAD-SF-IB"/>
    <property type="match status" value="1"/>
</dbReference>
<dbReference type="RefSeq" id="WP_015933037.1">
    <property type="nucleotide sequence ID" value="NC_011894.1"/>
</dbReference>
<evidence type="ECO:0000256" key="1">
    <source>
        <dbReference type="ARBA" id="ARBA00001946"/>
    </source>
</evidence>
<dbReference type="InterPro" id="IPR004469">
    <property type="entry name" value="PSP"/>
</dbReference>
<dbReference type="InterPro" id="IPR023214">
    <property type="entry name" value="HAD_sf"/>
</dbReference>
<dbReference type="HOGENOM" id="CLU_036368_4_2_5"/>
<comment type="cofactor">
    <cofactor evidence="1">
        <name>Mg(2+)</name>
        <dbReference type="ChEBI" id="CHEBI:18420"/>
    </cofactor>
</comment>
<evidence type="ECO:0000256" key="7">
    <source>
        <dbReference type="ARBA" id="ARBA00022723"/>
    </source>
</evidence>
<dbReference type="InterPro" id="IPR050582">
    <property type="entry name" value="HAD-like_SerB"/>
</dbReference>
<dbReference type="EMBL" id="CP001349">
    <property type="protein sequence ID" value="ACL61468.1"/>
    <property type="molecule type" value="Genomic_DNA"/>
</dbReference>
<dbReference type="SFLD" id="SFLDF00029">
    <property type="entry name" value="phosphoserine_phosphatase"/>
    <property type="match status" value="1"/>
</dbReference>
<gene>
    <name evidence="15" type="ordered locus">Mnod_6707</name>
</gene>
<feature type="active site" description="Nucleophile" evidence="14">
    <location>
        <position position="89"/>
    </location>
</feature>
<dbReference type="UniPathway" id="UPA00135">
    <property type="reaction ID" value="UER00198"/>
</dbReference>
<dbReference type="GO" id="GO:0005737">
    <property type="term" value="C:cytoplasm"/>
    <property type="evidence" value="ECO:0007669"/>
    <property type="project" value="TreeGrafter"/>
</dbReference>
<dbReference type="GO" id="GO:0000287">
    <property type="term" value="F:magnesium ion binding"/>
    <property type="evidence" value="ECO:0007669"/>
    <property type="project" value="TreeGrafter"/>
</dbReference>
<keyword evidence="7" id="KW-0479">Metal-binding</keyword>
<dbReference type="Pfam" id="PF12710">
    <property type="entry name" value="HAD"/>
    <property type="match status" value="1"/>
</dbReference>
<dbReference type="SFLD" id="SFLDS00003">
    <property type="entry name" value="Haloacid_Dehalogenase"/>
    <property type="match status" value="1"/>
</dbReference>
<dbReference type="Gene3D" id="3.40.50.1000">
    <property type="entry name" value="HAD superfamily/HAD-like"/>
    <property type="match status" value="1"/>
</dbReference>
<evidence type="ECO:0000256" key="9">
    <source>
        <dbReference type="ARBA" id="ARBA00022842"/>
    </source>
</evidence>
<comment type="catalytic activity">
    <reaction evidence="12">
        <text>O-phospho-L-serine + H2O = L-serine + phosphate</text>
        <dbReference type="Rhea" id="RHEA:21208"/>
        <dbReference type="ChEBI" id="CHEBI:15377"/>
        <dbReference type="ChEBI" id="CHEBI:33384"/>
        <dbReference type="ChEBI" id="CHEBI:43474"/>
        <dbReference type="ChEBI" id="CHEBI:57524"/>
        <dbReference type="EC" id="3.1.3.3"/>
    </reaction>
</comment>
<name>B8IEX5_METNO</name>
<proteinExistence type="inferred from homology"/>
<evidence type="ECO:0000256" key="3">
    <source>
        <dbReference type="ARBA" id="ARBA00009184"/>
    </source>
</evidence>
<evidence type="ECO:0000256" key="5">
    <source>
        <dbReference type="ARBA" id="ARBA00015196"/>
    </source>
</evidence>
<evidence type="ECO:0000256" key="10">
    <source>
        <dbReference type="ARBA" id="ARBA00023299"/>
    </source>
</evidence>